<dbReference type="GeneTree" id="ENSGT00390000009987"/>
<dbReference type="KEGG" id="hcq:109514774"/>
<dbReference type="CTD" id="151188"/>
<dbReference type="STRING" id="109280.ENSHCOP00000014989"/>
<accession>A0A3Q2YAR3</accession>
<protein>
    <submittedName>
        <fullName evidence="2">ADP ribosylation factor like GTPase 6 interacting protein 6</fullName>
    </submittedName>
</protein>
<evidence type="ECO:0000313" key="3">
    <source>
        <dbReference type="Proteomes" id="UP000264820"/>
    </source>
</evidence>
<dbReference type="RefSeq" id="XP_019723702.1">
    <property type="nucleotide sequence ID" value="XM_019868143.1"/>
</dbReference>
<dbReference type="Proteomes" id="UP000264820">
    <property type="component" value="Unplaced"/>
</dbReference>
<evidence type="ECO:0000313" key="2">
    <source>
        <dbReference type="Ensembl" id="ENSHCOP00000014989.1"/>
    </source>
</evidence>
<dbReference type="PANTHER" id="PTHR28640:SF1">
    <property type="entry name" value="ADP-RIBOSYLATION FACTOR-LIKE PROTEIN 6-INTERACTING PROTEIN 6"/>
    <property type="match status" value="1"/>
</dbReference>
<feature type="transmembrane region" description="Helical" evidence="1">
    <location>
        <begin position="73"/>
        <end position="98"/>
    </location>
</feature>
<reference evidence="2" key="2">
    <citation type="submission" date="2025-09" db="UniProtKB">
        <authorList>
            <consortium name="Ensembl"/>
        </authorList>
    </citation>
    <scope>IDENTIFICATION</scope>
</reference>
<dbReference type="Pfam" id="PF15062">
    <property type="entry name" value="ARL6IP6"/>
    <property type="match status" value="1"/>
</dbReference>
<proteinExistence type="predicted"/>
<dbReference type="AlphaFoldDB" id="A0A3Q2YAR3"/>
<keyword evidence="3" id="KW-1185">Reference proteome</keyword>
<sequence length="147" mass="15798">MDHLSPTAAMAGGSSMKHRNGVKPWTVVAMSGVVSAVVVVAIGAFCALLDPILQELRAGRVKKEDGAEVRMLGFWSVLVLSVLAGLSCCVFSWTLTYLNSYKPGLRPPTLLALCSFRDKHNRDFLLDYGVALLNGAMATLTAIWSLT</sequence>
<reference evidence="2" key="1">
    <citation type="submission" date="2025-08" db="UniProtKB">
        <authorList>
            <consortium name="Ensembl"/>
        </authorList>
    </citation>
    <scope>IDENTIFICATION</scope>
</reference>
<keyword evidence="1" id="KW-1133">Transmembrane helix</keyword>
<dbReference type="PANTHER" id="PTHR28640">
    <property type="entry name" value="ADP-RIBOSYLATION FACTOR-LIKE PROTEIN 6-INTERACTING PROTEIN 6"/>
    <property type="match status" value="1"/>
</dbReference>
<keyword evidence="1" id="KW-0472">Membrane</keyword>
<dbReference type="Ensembl" id="ENSHCOT00000027893.1">
    <property type="protein sequence ID" value="ENSHCOP00000014989.1"/>
    <property type="gene ID" value="ENSHCOG00000018489.1"/>
</dbReference>
<feature type="transmembrane region" description="Helical" evidence="1">
    <location>
        <begin position="125"/>
        <end position="146"/>
    </location>
</feature>
<dbReference type="OMA" id="AGCISCI"/>
<dbReference type="InterPro" id="IPR029383">
    <property type="entry name" value="ARL6IP6"/>
</dbReference>
<name>A0A3Q2YAR3_HIPCM</name>
<dbReference type="OrthoDB" id="10070125at2759"/>
<keyword evidence="1" id="KW-0812">Transmembrane</keyword>
<dbReference type="GeneID" id="109514774"/>
<feature type="transmembrane region" description="Helical" evidence="1">
    <location>
        <begin position="25"/>
        <end position="53"/>
    </location>
</feature>
<evidence type="ECO:0000256" key="1">
    <source>
        <dbReference type="SAM" id="Phobius"/>
    </source>
</evidence>
<organism evidence="2 3">
    <name type="scientific">Hippocampus comes</name>
    <name type="common">Tiger tail seahorse</name>
    <dbReference type="NCBI Taxonomy" id="109280"/>
    <lineage>
        <taxon>Eukaryota</taxon>
        <taxon>Metazoa</taxon>
        <taxon>Chordata</taxon>
        <taxon>Craniata</taxon>
        <taxon>Vertebrata</taxon>
        <taxon>Euteleostomi</taxon>
        <taxon>Actinopterygii</taxon>
        <taxon>Neopterygii</taxon>
        <taxon>Teleostei</taxon>
        <taxon>Neoteleostei</taxon>
        <taxon>Acanthomorphata</taxon>
        <taxon>Syngnathiaria</taxon>
        <taxon>Syngnathiformes</taxon>
        <taxon>Syngnathoidei</taxon>
        <taxon>Syngnathidae</taxon>
        <taxon>Hippocampus</taxon>
    </lineage>
</organism>